<evidence type="ECO:0000313" key="1">
    <source>
        <dbReference type="EMBL" id="QCK87797.1"/>
    </source>
</evidence>
<dbReference type="Proteomes" id="UP000298588">
    <property type="component" value="Chromosome"/>
</dbReference>
<organism evidence="1 2">
    <name type="scientific">Phreatobacter aquaticus</name>
    <dbReference type="NCBI Taxonomy" id="2570229"/>
    <lineage>
        <taxon>Bacteria</taxon>
        <taxon>Pseudomonadati</taxon>
        <taxon>Pseudomonadota</taxon>
        <taxon>Alphaproteobacteria</taxon>
        <taxon>Hyphomicrobiales</taxon>
        <taxon>Phreatobacteraceae</taxon>
        <taxon>Phreatobacter</taxon>
    </lineage>
</organism>
<keyword evidence="2" id="KW-1185">Reference proteome</keyword>
<dbReference type="AlphaFoldDB" id="A0A4D7QS63"/>
<dbReference type="KEGG" id="paqt:E8L99_19580"/>
<sequence length="60" mass="5898">MKIDNGKALEAVDSSKRATLDSLVKGAAFAAPVVASFAMDGLVISKAYAQVANGSGVGAG</sequence>
<name>A0A4D7QS63_9HYPH</name>
<reference evidence="1 2" key="1">
    <citation type="submission" date="2019-04" db="EMBL/GenBank/DDBJ databases">
        <title>Phreatobacter aquaticus sp. nov.</title>
        <authorList>
            <person name="Choi A."/>
            <person name="Baek K."/>
        </authorList>
    </citation>
    <scope>NUCLEOTIDE SEQUENCE [LARGE SCALE GENOMIC DNA]</scope>
    <source>
        <strain evidence="1 2">NMCR1094</strain>
    </source>
</reference>
<evidence type="ECO:0000313" key="2">
    <source>
        <dbReference type="Proteomes" id="UP000298588"/>
    </source>
</evidence>
<dbReference type="RefSeq" id="WP_137101125.1">
    <property type="nucleotide sequence ID" value="NZ_CP039865.1"/>
</dbReference>
<dbReference type="EMBL" id="CP039865">
    <property type="protein sequence ID" value="QCK87797.1"/>
    <property type="molecule type" value="Genomic_DNA"/>
</dbReference>
<protein>
    <submittedName>
        <fullName evidence="1">Uncharacterized protein</fullName>
    </submittedName>
</protein>
<proteinExistence type="predicted"/>
<gene>
    <name evidence="1" type="ORF">E8L99_19580</name>
</gene>
<accession>A0A4D7QS63</accession>